<keyword evidence="4" id="KW-1185">Reference proteome</keyword>
<evidence type="ECO:0000256" key="1">
    <source>
        <dbReference type="SAM" id="MobiDB-lite"/>
    </source>
</evidence>
<feature type="compositionally biased region" description="Low complexity" evidence="1">
    <location>
        <begin position="128"/>
        <end position="138"/>
    </location>
</feature>
<evidence type="ECO:0000313" key="3">
    <source>
        <dbReference type="EMBL" id="SJM32429.1"/>
    </source>
</evidence>
<sequence length="144" mass="15600">MNRCTSSVAILAFATVCTLSAVATAADRTIYAAPDKSLVFLSGVGYTWLKANELVYDRGRSQWARTIRRFRPRTSNASGLIPLPASAPIWRRLKSASRLLAQGPGATVPPCGCCRSPRRCRPISCDMPSTSASAPSARTRSRRQ</sequence>
<dbReference type="AlphaFoldDB" id="A0A2P9AMP5"/>
<proteinExistence type="predicted"/>
<reference evidence="4" key="1">
    <citation type="submission" date="2016-12" db="EMBL/GenBank/DDBJ databases">
        <authorList>
            <person name="Brunel B."/>
        </authorList>
    </citation>
    <scope>NUCLEOTIDE SEQUENCE [LARGE SCALE GENOMIC DNA]</scope>
</reference>
<dbReference type="EMBL" id="FUIG01000036">
    <property type="protein sequence ID" value="SJM32429.1"/>
    <property type="molecule type" value="Genomic_DNA"/>
</dbReference>
<feature type="signal peptide" evidence="2">
    <location>
        <begin position="1"/>
        <end position="25"/>
    </location>
</feature>
<keyword evidence="2" id="KW-0732">Signal</keyword>
<evidence type="ECO:0000313" key="4">
    <source>
        <dbReference type="Proteomes" id="UP000245698"/>
    </source>
</evidence>
<name>A0A2P9AMP5_9HYPH</name>
<feature type="chain" id="PRO_5015188250" evidence="2">
    <location>
        <begin position="26"/>
        <end position="144"/>
    </location>
</feature>
<evidence type="ECO:0000256" key="2">
    <source>
        <dbReference type="SAM" id="SignalP"/>
    </source>
</evidence>
<organism evidence="3 4">
    <name type="scientific">Mesorhizobium delmotii</name>
    <dbReference type="NCBI Taxonomy" id="1631247"/>
    <lineage>
        <taxon>Bacteria</taxon>
        <taxon>Pseudomonadati</taxon>
        <taxon>Pseudomonadota</taxon>
        <taxon>Alphaproteobacteria</taxon>
        <taxon>Hyphomicrobiales</taxon>
        <taxon>Phyllobacteriaceae</taxon>
        <taxon>Mesorhizobium</taxon>
    </lineage>
</organism>
<feature type="region of interest" description="Disordered" evidence="1">
    <location>
        <begin position="125"/>
        <end position="144"/>
    </location>
</feature>
<accession>A0A2P9AMP5</accession>
<protein>
    <submittedName>
        <fullName evidence="3">Uncharacterized protein</fullName>
    </submittedName>
</protein>
<dbReference type="Proteomes" id="UP000245698">
    <property type="component" value="Unassembled WGS sequence"/>
</dbReference>
<gene>
    <name evidence="3" type="ORF">BQ8482_290024</name>
</gene>